<accession>A0A3F3PLD1</accession>
<dbReference type="InterPro" id="IPR051164">
    <property type="entry name" value="NmrA-like_oxidored"/>
</dbReference>
<dbReference type="Proteomes" id="UP000253729">
    <property type="component" value="Unassembled WGS sequence"/>
</dbReference>
<sequence length="374" mass="40671">MTSSPVRKIERITIHGVSTKQQLRQHDNYKSLPLHPPQCQPHSYQSQFTPQPNTSTNQTQTMSPKSILVLSATGNQGRGVVQHCLSAGHSVSAYVRNPASSAAVQLAEQGATLITGDLDDLESLRTATQNVDAVFFTEVQTGNRELDLKRMENVILAAQESSTISHIILSTALKTGQHESFPGWEGGAHPMKEYWLQKHALENRVREAAAAKNGGRWTIIRPGHFLQNLLPSVRDFMFPGFKEERVLRVAYRAGTELPLVDARDVGIVVAAAVKEPERFANKAIDVAVEVVTVEQLAGKIGKVVGEEVKVEFLDDEVVDGMIKEGHLGAASSRWADEVPGGDGVSNCREDLGALAEGLTSVDAFLKENGKEILA</sequence>
<name>A0A3F3PLD1_9EURO</name>
<dbReference type="Gene3D" id="3.40.50.720">
    <property type="entry name" value="NAD(P)-binding Rossmann-like Domain"/>
    <property type="match status" value="1"/>
</dbReference>
<dbReference type="PANTHER" id="PTHR42748:SF7">
    <property type="entry name" value="NMRA LIKE REDOX SENSOR 1-RELATED"/>
    <property type="match status" value="1"/>
</dbReference>
<evidence type="ECO:0000256" key="3">
    <source>
        <dbReference type="SAM" id="MobiDB-lite"/>
    </source>
</evidence>
<proteinExistence type="inferred from homology"/>
<dbReference type="RefSeq" id="XP_026620762.1">
    <property type="nucleotide sequence ID" value="XM_026768105.1"/>
</dbReference>
<dbReference type="GO" id="GO:0005634">
    <property type="term" value="C:nucleus"/>
    <property type="evidence" value="ECO:0007669"/>
    <property type="project" value="TreeGrafter"/>
</dbReference>
<feature type="region of interest" description="Disordered" evidence="3">
    <location>
        <begin position="29"/>
        <end position="60"/>
    </location>
</feature>
<evidence type="ECO:0000313" key="6">
    <source>
        <dbReference type="Proteomes" id="UP000253729"/>
    </source>
</evidence>
<dbReference type="STRING" id="1341132.A0A3F3PLD1"/>
<dbReference type="Pfam" id="PF05368">
    <property type="entry name" value="NmrA"/>
    <property type="match status" value="1"/>
</dbReference>
<dbReference type="AlphaFoldDB" id="A0A3F3PLD1"/>
<dbReference type="GeneID" id="38136461"/>
<dbReference type="PANTHER" id="PTHR42748">
    <property type="entry name" value="NITROGEN METABOLITE REPRESSION PROTEIN NMRA FAMILY MEMBER"/>
    <property type="match status" value="1"/>
</dbReference>
<keyword evidence="6" id="KW-1185">Reference proteome</keyword>
<evidence type="ECO:0000256" key="1">
    <source>
        <dbReference type="ARBA" id="ARBA00006328"/>
    </source>
</evidence>
<dbReference type="InterPro" id="IPR008030">
    <property type="entry name" value="NmrA-like"/>
</dbReference>
<keyword evidence="2" id="KW-0521">NADP</keyword>
<evidence type="ECO:0000313" key="5">
    <source>
        <dbReference type="EMBL" id="RDH27740.1"/>
    </source>
</evidence>
<comment type="similarity">
    <text evidence="1">Belongs to the NmrA-type oxidoreductase family.</text>
</comment>
<dbReference type="InterPro" id="IPR036291">
    <property type="entry name" value="NAD(P)-bd_dom_sf"/>
</dbReference>
<gene>
    <name evidence="5" type="ORF">BDQ94DRAFT_153220</name>
</gene>
<reference evidence="5 6" key="1">
    <citation type="submission" date="2018-07" db="EMBL/GenBank/DDBJ databases">
        <title>The genomes of Aspergillus section Nigri reveals drivers in fungal speciation.</title>
        <authorList>
            <consortium name="DOE Joint Genome Institute"/>
            <person name="Vesth T.C."/>
            <person name="Nybo J."/>
            <person name="Theobald S."/>
            <person name="Brandl J."/>
            <person name="Frisvad J.C."/>
            <person name="Nielsen K.F."/>
            <person name="Lyhne E.K."/>
            <person name="Kogle M.E."/>
            <person name="Kuo A."/>
            <person name="Riley R."/>
            <person name="Clum A."/>
            <person name="Nolan M."/>
            <person name="Lipzen A."/>
            <person name="Salamov A."/>
            <person name="Henrissat B."/>
            <person name="Wiebenga A."/>
            <person name="De vries R.P."/>
            <person name="Grigoriev I.V."/>
            <person name="Mortensen U.H."/>
            <person name="Andersen M.R."/>
            <person name="Baker S.E."/>
        </authorList>
    </citation>
    <scope>NUCLEOTIDE SEQUENCE [LARGE SCALE GENOMIC DNA]</scope>
    <source>
        <strain evidence="5 6">CBS 139.54b</strain>
    </source>
</reference>
<evidence type="ECO:0000259" key="4">
    <source>
        <dbReference type="Pfam" id="PF05368"/>
    </source>
</evidence>
<feature type="compositionally biased region" description="Low complexity" evidence="3">
    <location>
        <begin position="49"/>
        <end position="60"/>
    </location>
</feature>
<dbReference type="EMBL" id="KZ852084">
    <property type="protein sequence ID" value="RDH27740.1"/>
    <property type="molecule type" value="Genomic_DNA"/>
</dbReference>
<evidence type="ECO:0000256" key="2">
    <source>
        <dbReference type="ARBA" id="ARBA00022857"/>
    </source>
</evidence>
<protein>
    <submittedName>
        <fullName evidence="5">NAD(P)-binding protein</fullName>
    </submittedName>
</protein>
<dbReference type="SUPFAM" id="SSF51735">
    <property type="entry name" value="NAD(P)-binding Rossmann-fold domains"/>
    <property type="match status" value="1"/>
</dbReference>
<organism evidence="5 6">
    <name type="scientific">Aspergillus welwitschiae</name>
    <dbReference type="NCBI Taxonomy" id="1341132"/>
    <lineage>
        <taxon>Eukaryota</taxon>
        <taxon>Fungi</taxon>
        <taxon>Dikarya</taxon>
        <taxon>Ascomycota</taxon>
        <taxon>Pezizomycotina</taxon>
        <taxon>Eurotiomycetes</taxon>
        <taxon>Eurotiomycetidae</taxon>
        <taxon>Eurotiales</taxon>
        <taxon>Aspergillaceae</taxon>
        <taxon>Aspergillus</taxon>
        <taxon>Aspergillus subgen. Circumdati</taxon>
    </lineage>
</organism>
<feature type="domain" description="NmrA-like" evidence="4">
    <location>
        <begin position="65"/>
        <end position="322"/>
    </location>
</feature>